<accession>A0AB39XUG3</accession>
<protein>
    <submittedName>
        <fullName evidence="3">Lantibiotic dehydratase</fullName>
    </submittedName>
</protein>
<organism evidence="3">
    <name type="scientific">Streptomyces sp. R33</name>
    <dbReference type="NCBI Taxonomy" id="3238629"/>
    <lineage>
        <taxon>Bacteria</taxon>
        <taxon>Bacillati</taxon>
        <taxon>Actinomycetota</taxon>
        <taxon>Actinomycetes</taxon>
        <taxon>Kitasatosporales</taxon>
        <taxon>Streptomycetaceae</taxon>
        <taxon>Streptomyces</taxon>
    </lineage>
</organism>
<evidence type="ECO:0000259" key="1">
    <source>
        <dbReference type="Pfam" id="PF04738"/>
    </source>
</evidence>
<dbReference type="AlphaFoldDB" id="A0AB39XUG3"/>
<sequence>MAGGARLYRYTGALFVRATTHPGTGVPEADVDLSGPVAAERGRTWLAAVWEHPQARQALEAASPVLAAQTAAMLAADSPGVKEVRRLVHSTAAYLLRWQGRATPFGHFAGVAPARTGPQPQARWGSGHRAVLRPDAVWLGAVADQLTANPEVLEGLPVAANPAAVTRGGRIVAPGRTPAKGLAPLEVSVAATGPVYSALAAASGPATFADVAKAVSIDFPHADSATVRGLLAQLLEHGVLLSALDEVATATDPIGVLREVTALAVTSAPVPVPTGQVTGSPSPSWPDTALDARITIPEGVLSEVARAASVLARLSPYPSGPPAWRDYHQRFRQTYGDGAAVPVAELVGDAGLGWPSGYLGADRPAPARMLSARDEAFLALAQQAALDGVREVVLTEELITELALVDVAELVPPPCVEMAFQLHADNADEVRRGRFEVWLASAARPASSMAGRFADLLPGPDTDRLAAALAGPPGPLPAQLLFPARRRRSANVTRVPRLLEHTITLGWPDQGPGSIALEDLAVTCDPDRLYLIRASTGQLVEPRVLHALEPRVLTPPLARFLAEVAAARRTFWRLPDWGAAARLPYLPRLRHGRTVLAPARWLLAAAQLPGPSAERPVWEEAFDRWRTRQKLPARVVLVETEMRLPLDLNVPLHRELLRARLAKAREVEVREAPSPAAGSTSPSAGGFMGRAHEFLTVLHATVPIPARPVALAVPAPVAELPGASCTVCARLYGHPRRQDEILTEHLPRLLAGWESAPLWWFTRHLGDDPHLRIVLRLADRAAYGQAAERLGGWADELRRHQLAPRLDLTAHHPHSARFGHGPARESAERVFAADTVAALAQITYAVRTATPAETLTAASLADLATAFAPTPGDGWSWLAAHLPRESGPVDTGLSRQALALAAADAAWCRQPDGHAVTAAWAARAEALTAYRQALAAERDPMTVLRVLLQLHHVRALGSGPETERTTHRLARAVALGHTHHRKARP</sequence>
<evidence type="ECO:0000313" key="3">
    <source>
        <dbReference type="EMBL" id="XDV61549.1"/>
    </source>
</evidence>
<dbReference type="InterPro" id="IPR023809">
    <property type="entry name" value="Thiopep_bacteriocin_synth_dom"/>
</dbReference>
<feature type="domain" description="Thiopeptide-type bacteriocin biosynthesis" evidence="2">
    <location>
        <begin position="728"/>
        <end position="971"/>
    </location>
</feature>
<evidence type="ECO:0000259" key="2">
    <source>
        <dbReference type="Pfam" id="PF14028"/>
    </source>
</evidence>
<dbReference type="Pfam" id="PF14028">
    <property type="entry name" value="Lant_dehydr_C"/>
    <property type="match status" value="1"/>
</dbReference>
<dbReference type="NCBIfam" id="TIGR03891">
    <property type="entry name" value="thiopep_ocin"/>
    <property type="match status" value="1"/>
</dbReference>
<gene>
    <name evidence="3" type="ORF">AB5J51_00340</name>
</gene>
<feature type="domain" description="Lantibiotic dehydratase N-terminal" evidence="1">
    <location>
        <begin position="286"/>
        <end position="657"/>
    </location>
</feature>
<reference evidence="3" key="1">
    <citation type="submission" date="2024-08" db="EMBL/GenBank/DDBJ databases">
        <authorList>
            <person name="Yu S.T."/>
        </authorList>
    </citation>
    <scope>NUCLEOTIDE SEQUENCE</scope>
    <source>
        <strain evidence="3">R33</strain>
    </source>
</reference>
<feature type="domain" description="Lantibiotic dehydratase N-terminal" evidence="1">
    <location>
        <begin position="51"/>
        <end position="260"/>
    </location>
</feature>
<dbReference type="EMBL" id="CP165727">
    <property type="protein sequence ID" value="XDV61549.1"/>
    <property type="molecule type" value="Genomic_DNA"/>
</dbReference>
<proteinExistence type="predicted"/>
<name>A0AB39XUG3_9ACTN</name>
<dbReference type="RefSeq" id="WP_369776321.1">
    <property type="nucleotide sequence ID" value="NZ_CP165727.1"/>
</dbReference>
<dbReference type="InterPro" id="IPR006827">
    <property type="entry name" value="Lant_deHydtase_N"/>
</dbReference>
<dbReference type="Pfam" id="PF04738">
    <property type="entry name" value="Lant_dehydr_N"/>
    <property type="match status" value="2"/>
</dbReference>